<dbReference type="HAMAP" id="MF_00340">
    <property type="entry name" value="Ribosomal_bL32"/>
    <property type="match status" value="1"/>
</dbReference>
<protein>
    <recommendedName>
        <fullName evidence="4 5">Large ribosomal subunit protein bL32</fullName>
    </recommendedName>
</protein>
<dbReference type="InterPro" id="IPR011332">
    <property type="entry name" value="Ribosomal_zn-bd"/>
</dbReference>
<evidence type="ECO:0000313" key="7">
    <source>
        <dbReference type="EMBL" id="TMQ49973.1"/>
    </source>
</evidence>
<evidence type="ECO:0000256" key="4">
    <source>
        <dbReference type="ARBA" id="ARBA00035178"/>
    </source>
</evidence>
<dbReference type="EMBL" id="VBOR01000046">
    <property type="protein sequence ID" value="TMQ49973.1"/>
    <property type="molecule type" value="Genomic_DNA"/>
</dbReference>
<dbReference type="Proteomes" id="UP000316292">
    <property type="component" value="Unassembled WGS sequence"/>
</dbReference>
<sequence length="63" mass="7127">MAVPKRRHSSTRGKKRRTHWKLAMPSRSLCPHCSQPKLPHRVCGHCGYYAGEEVISQEGPKSS</sequence>
<dbReference type="SUPFAM" id="SSF57829">
    <property type="entry name" value="Zn-binding ribosomal proteins"/>
    <property type="match status" value="1"/>
</dbReference>
<organism evidence="8 10">
    <name type="scientific">Eiseniibacteriota bacterium</name>
    <dbReference type="NCBI Taxonomy" id="2212470"/>
    <lineage>
        <taxon>Bacteria</taxon>
        <taxon>Candidatus Eiseniibacteriota</taxon>
    </lineage>
</organism>
<evidence type="ECO:0000313" key="10">
    <source>
        <dbReference type="Proteomes" id="UP000320913"/>
    </source>
</evidence>
<evidence type="ECO:0000256" key="6">
    <source>
        <dbReference type="SAM" id="MobiDB-lite"/>
    </source>
</evidence>
<feature type="region of interest" description="Disordered" evidence="6">
    <location>
        <begin position="1"/>
        <end position="20"/>
    </location>
</feature>
<dbReference type="GO" id="GO:0006412">
    <property type="term" value="P:translation"/>
    <property type="evidence" value="ECO:0007669"/>
    <property type="project" value="UniProtKB-UniRule"/>
</dbReference>
<comment type="caution">
    <text evidence="8">The sequence shown here is derived from an EMBL/GenBank/DDBJ whole genome shotgun (WGS) entry which is preliminary data.</text>
</comment>
<evidence type="ECO:0000256" key="5">
    <source>
        <dbReference type="HAMAP-Rule" id="MF_00340"/>
    </source>
</evidence>
<reference evidence="9 10" key="1">
    <citation type="journal article" date="2019" name="Nat. Microbiol.">
        <title>Mediterranean grassland soil C-N compound turnover is dependent on rainfall and depth, and is mediated by genomically divergent microorganisms.</title>
        <authorList>
            <person name="Diamond S."/>
            <person name="Andeer P.F."/>
            <person name="Li Z."/>
            <person name="Crits-Christoph A."/>
            <person name="Burstein D."/>
            <person name="Anantharaman K."/>
            <person name="Lane K.R."/>
            <person name="Thomas B.C."/>
            <person name="Pan C."/>
            <person name="Northen T.R."/>
            <person name="Banfield J.F."/>
        </authorList>
    </citation>
    <scope>NUCLEOTIDE SEQUENCE [LARGE SCALE GENOMIC DNA]</scope>
    <source>
        <strain evidence="7">WS_1</strain>
        <strain evidence="8">WS_5</strain>
    </source>
</reference>
<evidence type="ECO:0000256" key="1">
    <source>
        <dbReference type="ARBA" id="ARBA00008560"/>
    </source>
</evidence>
<dbReference type="GO" id="GO:0003735">
    <property type="term" value="F:structural constituent of ribosome"/>
    <property type="evidence" value="ECO:0007669"/>
    <property type="project" value="InterPro"/>
</dbReference>
<keyword evidence="3 5" id="KW-0687">Ribonucleoprotein</keyword>
<dbReference type="AlphaFoldDB" id="A0A538T158"/>
<dbReference type="InterPro" id="IPR044957">
    <property type="entry name" value="Ribosomal_bL32_bact"/>
</dbReference>
<dbReference type="PANTHER" id="PTHR35534">
    <property type="entry name" value="50S RIBOSOMAL PROTEIN L32"/>
    <property type="match status" value="1"/>
</dbReference>
<name>A0A538T158_UNCEI</name>
<proteinExistence type="inferred from homology"/>
<dbReference type="Pfam" id="PF01783">
    <property type="entry name" value="Ribosomal_L32p"/>
    <property type="match status" value="1"/>
</dbReference>
<accession>A0A538T158</accession>
<dbReference type="InterPro" id="IPR002677">
    <property type="entry name" value="Ribosomal_bL32"/>
</dbReference>
<evidence type="ECO:0000313" key="8">
    <source>
        <dbReference type="EMBL" id="TMQ57352.1"/>
    </source>
</evidence>
<dbReference type="PANTHER" id="PTHR35534:SF1">
    <property type="entry name" value="LARGE RIBOSOMAL SUBUNIT PROTEIN BL32"/>
    <property type="match status" value="1"/>
</dbReference>
<dbReference type="NCBIfam" id="TIGR01031">
    <property type="entry name" value="rpmF_bact"/>
    <property type="match status" value="1"/>
</dbReference>
<dbReference type="GO" id="GO:0015934">
    <property type="term" value="C:large ribosomal subunit"/>
    <property type="evidence" value="ECO:0007669"/>
    <property type="project" value="InterPro"/>
</dbReference>
<dbReference type="EMBL" id="VBOV01000170">
    <property type="protein sequence ID" value="TMQ57352.1"/>
    <property type="molecule type" value="Genomic_DNA"/>
</dbReference>
<evidence type="ECO:0000256" key="3">
    <source>
        <dbReference type="ARBA" id="ARBA00023274"/>
    </source>
</evidence>
<keyword evidence="2 5" id="KW-0689">Ribosomal protein</keyword>
<comment type="similarity">
    <text evidence="1 5">Belongs to the bacterial ribosomal protein bL32 family.</text>
</comment>
<evidence type="ECO:0000256" key="2">
    <source>
        <dbReference type="ARBA" id="ARBA00022980"/>
    </source>
</evidence>
<dbReference type="Proteomes" id="UP000320913">
    <property type="component" value="Unassembled WGS sequence"/>
</dbReference>
<gene>
    <name evidence="5" type="primary">rpmF</name>
    <name evidence="7" type="ORF">E6K71_03510</name>
    <name evidence="8" type="ORF">E6K75_07075</name>
</gene>
<evidence type="ECO:0000313" key="9">
    <source>
        <dbReference type="Proteomes" id="UP000316292"/>
    </source>
</evidence>